<feature type="topological domain" description="Lumenal" evidence="8">
    <location>
        <begin position="1"/>
        <end position="29"/>
    </location>
</feature>
<evidence type="ECO:0000256" key="3">
    <source>
        <dbReference type="ARBA" id="ARBA00022824"/>
    </source>
</evidence>
<reference evidence="12 13" key="1">
    <citation type="submission" date="2024-07" db="EMBL/GenBank/DDBJ databases">
        <title>Draft sequence of the Neodothiora populina.</title>
        <authorList>
            <person name="Drown D.D."/>
            <person name="Schuette U.S."/>
            <person name="Buechlein A.B."/>
            <person name="Rusch D.R."/>
            <person name="Winton L.W."/>
            <person name="Adams G.A."/>
        </authorList>
    </citation>
    <scope>NUCLEOTIDE SEQUENCE [LARGE SCALE GENOMIC DNA]</scope>
    <source>
        <strain evidence="12 13">CPC 39397</strain>
    </source>
</reference>
<evidence type="ECO:0000256" key="1">
    <source>
        <dbReference type="ARBA" id="ARBA00022448"/>
    </source>
</evidence>
<dbReference type="CDD" id="cd21671">
    <property type="entry name" value="SMP_Mmm1"/>
    <property type="match status" value="1"/>
</dbReference>
<keyword evidence="5" id="KW-0445">Lipid transport</keyword>
<keyword evidence="6" id="KW-0446">Lipid-binding</keyword>
<feature type="transmembrane region" description="Helical" evidence="10">
    <location>
        <begin position="21"/>
        <end position="45"/>
    </location>
</feature>
<evidence type="ECO:0000256" key="6">
    <source>
        <dbReference type="ARBA" id="ARBA00023121"/>
    </source>
</evidence>
<keyword evidence="2 8" id="KW-0812">Transmembrane</keyword>
<keyword evidence="13" id="KW-1185">Reference proteome</keyword>
<comment type="caution">
    <text evidence="12">The sequence shown here is derived from an EMBL/GenBank/DDBJ whole genome shotgun (WGS) entry which is preliminary data.</text>
</comment>
<comment type="subunit">
    <text evidence="8">Homodimer. Component of the ER-mitochondria encounter structure (ERMES) or MDM complex, composed of MMM1, MDM10, MDM12 and MDM34. A MMM1 homodimer associates with one molecule of MDM12 on each side in a pairwise head-to-tail manner, and the SMP-LTD domains of MMM1 and MDM12 generate a continuous hydrophobic tunnel for phospholipid trafficking.</text>
</comment>
<keyword evidence="4 8" id="KW-1133">Transmembrane helix</keyword>
<evidence type="ECO:0000259" key="11">
    <source>
        <dbReference type="PROSITE" id="PS51847"/>
    </source>
</evidence>
<organism evidence="12 13">
    <name type="scientific">Neodothiora populina</name>
    <dbReference type="NCBI Taxonomy" id="2781224"/>
    <lineage>
        <taxon>Eukaryota</taxon>
        <taxon>Fungi</taxon>
        <taxon>Dikarya</taxon>
        <taxon>Ascomycota</taxon>
        <taxon>Pezizomycotina</taxon>
        <taxon>Dothideomycetes</taxon>
        <taxon>Dothideomycetidae</taxon>
        <taxon>Dothideales</taxon>
        <taxon>Dothioraceae</taxon>
        <taxon>Neodothiora</taxon>
    </lineage>
</organism>
<keyword evidence="3 8" id="KW-0256">Endoplasmic reticulum</keyword>
<keyword evidence="1" id="KW-0813">Transport</keyword>
<gene>
    <name evidence="8" type="primary">MMM1</name>
    <name evidence="12" type="ORF">AAFC00_002730</name>
</gene>
<feature type="region of interest" description="Disordered" evidence="9">
    <location>
        <begin position="286"/>
        <end position="308"/>
    </location>
</feature>
<dbReference type="PANTHER" id="PTHR13466">
    <property type="entry name" value="TEX2 PROTEIN-RELATED"/>
    <property type="match status" value="1"/>
</dbReference>
<proteinExistence type="inferred from homology"/>
<feature type="domain" description="SMP-LTD" evidence="11">
    <location>
        <begin position="134"/>
        <end position="370"/>
    </location>
</feature>
<protein>
    <recommendedName>
        <fullName evidence="8">Maintenance of mitochondrial morphology protein 1</fullName>
    </recommendedName>
</protein>
<evidence type="ECO:0000313" key="13">
    <source>
        <dbReference type="Proteomes" id="UP001562354"/>
    </source>
</evidence>
<evidence type="ECO:0000313" key="12">
    <source>
        <dbReference type="EMBL" id="KAL1302316.1"/>
    </source>
</evidence>
<dbReference type="Proteomes" id="UP001562354">
    <property type="component" value="Unassembled WGS sequence"/>
</dbReference>
<dbReference type="InterPro" id="IPR019411">
    <property type="entry name" value="MMM1_dom"/>
</dbReference>
<sequence length="518" mass="56594">MSKAKQAAYAAAQQQSGSSASGAYGFASGFLVGQLTLAFILFLFIKFFIFGEPPSADVRAATRASHRRQRTLSHASSLNIRKRRHSMSSAFTLNRKTSLLGLNAPSTRIGGAVNNFLTTEQILAKTYYNVDGHQPESLDWFNVLIAQTIAQLRADALQDNAVLDSLTTALNAPGKPDFIDEIRITDISLGEEFPIFSNCRVIPVDENGAVLPTNQGRRRGGNSRADRGGIGESRLQARMDVDLSDVVTLGIETKLVLNYPKPFSAVLPVALTVSVVRFSGTLSLSFTPSQGPPSDHSTSGDDAGSATRSPTTLTFTFLDDYRLDLSVHSLIGSRSRLQDVPKVAQMVEQRIHDWFDERCVEPRFQQIVLPSLWPRKKNVRGGADEGIPPEDDAVPAVPGSLITPSPSPPPLEEPRATAQANHGKAAPPGVKEWAEQQRPLNGKASQARATSREPSRDDQGLRRRKSERKSNQGRGLNTDEDELERAGAEMRAAELRDKEKGKRGRDLVRSSHRGKQDQ</sequence>
<dbReference type="GeneID" id="95976432"/>
<dbReference type="RefSeq" id="XP_069198592.1">
    <property type="nucleotide sequence ID" value="XM_069342088.1"/>
</dbReference>
<evidence type="ECO:0000256" key="9">
    <source>
        <dbReference type="SAM" id="MobiDB-lite"/>
    </source>
</evidence>
<dbReference type="InterPro" id="IPR027537">
    <property type="entry name" value="Mmm1"/>
</dbReference>
<feature type="topological domain" description="Cytoplasmic" evidence="8">
    <location>
        <begin position="51"/>
        <end position="518"/>
    </location>
</feature>
<dbReference type="PROSITE" id="PS51847">
    <property type="entry name" value="SMP"/>
    <property type="match status" value="1"/>
</dbReference>
<dbReference type="PANTHER" id="PTHR13466:SF0">
    <property type="entry name" value="SMP-LTD DOMAIN-CONTAINING PROTEIN"/>
    <property type="match status" value="1"/>
</dbReference>
<evidence type="ECO:0000256" key="8">
    <source>
        <dbReference type="HAMAP-Rule" id="MF_03103"/>
    </source>
</evidence>
<evidence type="ECO:0000256" key="5">
    <source>
        <dbReference type="ARBA" id="ARBA00023055"/>
    </source>
</evidence>
<feature type="compositionally biased region" description="Basic and acidic residues" evidence="9">
    <location>
        <begin position="484"/>
        <end position="518"/>
    </location>
</feature>
<keyword evidence="7 8" id="KW-0472">Membrane</keyword>
<accession>A0ABR3P9D3</accession>
<feature type="region of interest" description="Disordered" evidence="9">
    <location>
        <begin position="212"/>
        <end position="231"/>
    </location>
</feature>
<comment type="function">
    <text evidence="8">Component of the ERMES/MDM complex, which serves as a molecular tether to connect the endoplasmic reticulum (ER) and mitochondria. Components of this complex are involved in the control of mitochondrial shape and protein biogenesis, and function in nonvesicular lipid trafficking between the ER and mitochondria. The MDM12-MMM1 subcomplex functions in the major beta-barrel assembly pathway that is responsible for biogenesis of all outer membrane beta-barrel proteins, and acts in a late step after the SAM complex. The MDM10-MDM12-MMM1 subcomplex further acts in the TOM40-specific pathway after the action of the MDM12-MMM1 complex. Essential for establishing and maintaining the structure of mitochondria and maintenance of mtDNA nucleoids.</text>
</comment>
<feature type="compositionally biased region" description="Basic and acidic residues" evidence="9">
    <location>
        <begin position="450"/>
        <end position="461"/>
    </location>
</feature>
<evidence type="ECO:0000256" key="2">
    <source>
        <dbReference type="ARBA" id="ARBA00022692"/>
    </source>
</evidence>
<name>A0ABR3P9D3_9PEZI</name>
<evidence type="ECO:0000256" key="7">
    <source>
        <dbReference type="ARBA" id="ARBA00023136"/>
    </source>
</evidence>
<dbReference type="Pfam" id="PF10296">
    <property type="entry name" value="MMM1"/>
    <property type="match status" value="1"/>
</dbReference>
<dbReference type="HAMAP" id="MF_03103">
    <property type="entry name" value="Mmm1"/>
    <property type="match status" value="1"/>
</dbReference>
<comment type="subcellular location">
    <subcellularLocation>
        <location evidence="8">Endoplasmic reticulum membrane</location>
        <topology evidence="8">Single-pass type I membrane protein</topology>
    </subcellularLocation>
    <text evidence="8">The ERMES/MDM complex localizes to a few discrete foci (around 10 per single cell), that represent mitochondria-endoplasmic reticulum junctions. These foci are often found next to mtDNA nucleoids.</text>
</comment>
<evidence type="ECO:0000256" key="10">
    <source>
        <dbReference type="SAM" id="Phobius"/>
    </source>
</evidence>
<feature type="region of interest" description="Disordered" evidence="9">
    <location>
        <begin position="379"/>
        <end position="518"/>
    </location>
</feature>
<dbReference type="EMBL" id="JBFMKM010000012">
    <property type="protein sequence ID" value="KAL1302316.1"/>
    <property type="molecule type" value="Genomic_DNA"/>
</dbReference>
<comment type="similarity">
    <text evidence="8">Belongs to the MMM1 family.</text>
</comment>
<evidence type="ECO:0000256" key="4">
    <source>
        <dbReference type="ARBA" id="ARBA00022989"/>
    </source>
</evidence>
<dbReference type="InterPro" id="IPR031468">
    <property type="entry name" value="SMP_LBD"/>
</dbReference>